<comment type="caution">
    <text evidence="1">The sequence shown here is derived from an EMBL/GenBank/DDBJ whole genome shotgun (WGS) entry which is preliminary data.</text>
</comment>
<dbReference type="Proteomes" id="UP001283361">
    <property type="component" value="Unassembled WGS sequence"/>
</dbReference>
<gene>
    <name evidence="1" type="ORF">RRG08_034337</name>
</gene>
<dbReference type="AlphaFoldDB" id="A0AAE1B1B4"/>
<accession>A0AAE1B1B4</accession>
<reference evidence="1" key="1">
    <citation type="journal article" date="2023" name="G3 (Bethesda)">
        <title>A reference genome for the long-term kleptoplast-retaining sea slug Elysia crispata morphotype clarki.</title>
        <authorList>
            <person name="Eastman K.E."/>
            <person name="Pendleton A.L."/>
            <person name="Shaikh M.A."/>
            <person name="Suttiyut T."/>
            <person name="Ogas R."/>
            <person name="Tomko P."/>
            <person name="Gavelis G."/>
            <person name="Widhalm J.R."/>
            <person name="Wisecaver J.H."/>
        </authorList>
    </citation>
    <scope>NUCLEOTIDE SEQUENCE</scope>
    <source>
        <strain evidence="1">ECLA1</strain>
    </source>
</reference>
<name>A0AAE1B1B4_9GAST</name>
<proteinExistence type="predicted"/>
<sequence>MISFTTDTVTARSWHLSHVTVTARSWHLSHVTVTAREPINSSRHNNIPVMVNVDQYNTAQPLLCDRASEKGFHHFQPTDTSFHFLGCRRHLQ</sequence>
<evidence type="ECO:0000313" key="1">
    <source>
        <dbReference type="EMBL" id="KAK3797763.1"/>
    </source>
</evidence>
<organism evidence="1 2">
    <name type="scientific">Elysia crispata</name>
    <name type="common">lettuce slug</name>
    <dbReference type="NCBI Taxonomy" id="231223"/>
    <lineage>
        <taxon>Eukaryota</taxon>
        <taxon>Metazoa</taxon>
        <taxon>Spiralia</taxon>
        <taxon>Lophotrochozoa</taxon>
        <taxon>Mollusca</taxon>
        <taxon>Gastropoda</taxon>
        <taxon>Heterobranchia</taxon>
        <taxon>Euthyneura</taxon>
        <taxon>Panpulmonata</taxon>
        <taxon>Sacoglossa</taxon>
        <taxon>Placobranchoidea</taxon>
        <taxon>Plakobranchidae</taxon>
        <taxon>Elysia</taxon>
    </lineage>
</organism>
<evidence type="ECO:0000313" key="2">
    <source>
        <dbReference type="Proteomes" id="UP001283361"/>
    </source>
</evidence>
<keyword evidence="2" id="KW-1185">Reference proteome</keyword>
<protein>
    <submittedName>
        <fullName evidence="1">Uncharacterized protein</fullName>
    </submittedName>
</protein>
<dbReference type="EMBL" id="JAWDGP010000743">
    <property type="protein sequence ID" value="KAK3797763.1"/>
    <property type="molecule type" value="Genomic_DNA"/>
</dbReference>